<feature type="transmembrane region" description="Helical" evidence="1">
    <location>
        <begin position="12"/>
        <end position="35"/>
    </location>
</feature>
<keyword evidence="1" id="KW-0472">Membrane</keyword>
<evidence type="ECO:0000313" key="2">
    <source>
        <dbReference type="EMBL" id="GAG70605.1"/>
    </source>
</evidence>
<dbReference type="AlphaFoldDB" id="X0ZLQ0"/>
<dbReference type="SUPFAM" id="SSF52833">
    <property type="entry name" value="Thioredoxin-like"/>
    <property type="match status" value="1"/>
</dbReference>
<proteinExistence type="predicted"/>
<gene>
    <name evidence="2" type="ORF">S01H4_01703</name>
</gene>
<protein>
    <recommendedName>
        <fullName evidence="3">DUF1223 domain-containing protein</fullName>
    </recommendedName>
</protein>
<keyword evidence="1" id="KW-1133">Transmembrane helix</keyword>
<dbReference type="InterPro" id="IPR036249">
    <property type="entry name" value="Thioredoxin-like_sf"/>
</dbReference>
<organism evidence="2">
    <name type="scientific">marine sediment metagenome</name>
    <dbReference type="NCBI Taxonomy" id="412755"/>
    <lineage>
        <taxon>unclassified sequences</taxon>
        <taxon>metagenomes</taxon>
        <taxon>ecological metagenomes</taxon>
    </lineage>
</organism>
<sequence>METTQKISISIILIIFLLGLAGNGIFTIGTLGVFAQNTDSTPKTVPRVVLVELFVQEDCLTCPTAEFCLEDLAWEYGTTKVILVKEHLWGDGYDTPETNARYDWYVGTGKKGTPDVFINGLTKRLQGLACDCAEGNYECYKDAIDEELTRPSLLEISASKTIINSAYIIEGTVKNISDIPLKDLAVCGMVGKEGDESGLYNYIQDIFSFQNMPPLLPGATFSFKFVPEILLEQELEVDKDKENNEKKETLHLVIFVQNTETKEVLQALYIE</sequence>
<evidence type="ECO:0008006" key="3">
    <source>
        <dbReference type="Google" id="ProtNLM"/>
    </source>
</evidence>
<dbReference type="EMBL" id="BART01000327">
    <property type="protein sequence ID" value="GAG70605.1"/>
    <property type="molecule type" value="Genomic_DNA"/>
</dbReference>
<evidence type="ECO:0000256" key="1">
    <source>
        <dbReference type="SAM" id="Phobius"/>
    </source>
</evidence>
<keyword evidence="1" id="KW-0812">Transmembrane</keyword>
<accession>X0ZLQ0</accession>
<name>X0ZLQ0_9ZZZZ</name>
<reference evidence="2" key="1">
    <citation type="journal article" date="2014" name="Front. Microbiol.">
        <title>High frequency of phylogenetically diverse reductive dehalogenase-homologous genes in deep subseafloor sedimentary metagenomes.</title>
        <authorList>
            <person name="Kawai M."/>
            <person name="Futagami T."/>
            <person name="Toyoda A."/>
            <person name="Takaki Y."/>
            <person name="Nishi S."/>
            <person name="Hori S."/>
            <person name="Arai W."/>
            <person name="Tsubouchi T."/>
            <person name="Morono Y."/>
            <person name="Uchiyama I."/>
            <person name="Ito T."/>
            <person name="Fujiyama A."/>
            <person name="Inagaki F."/>
            <person name="Takami H."/>
        </authorList>
    </citation>
    <scope>NUCLEOTIDE SEQUENCE</scope>
    <source>
        <strain evidence="2">Expedition CK06-06</strain>
    </source>
</reference>
<comment type="caution">
    <text evidence="2">The sequence shown here is derived from an EMBL/GenBank/DDBJ whole genome shotgun (WGS) entry which is preliminary data.</text>
</comment>